<evidence type="ECO:0000313" key="1">
    <source>
        <dbReference type="EMBL" id="MCT2586808.1"/>
    </source>
</evidence>
<name>A0ABT2JG17_9PSEU</name>
<accession>A0ABT2JG17</accession>
<dbReference type="SUPFAM" id="SSF54909">
    <property type="entry name" value="Dimeric alpha+beta barrel"/>
    <property type="match status" value="1"/>
</dbReference>
<dbReference type="Gene3D" id="3.30.70.1060">
    <property type="entry name" value="Dimeric alpha+beta barrel"/>
    <property type="match status" value="1"/>
</dbReference>
<dbReference type="RefSeq" id="WP_260194670.1">
    <property type="nucleotide sequence ID" value="NZ_JAFFZE010000022.1"/>
</dbReference>
<reference evidence="1 2" key="1">
    <citation type="submission" date="2021-02" db="EMBL/GenBank/DDBJ databases">
        <title>Actinophytocola xerophila sp. nov., isolated from soil of cotton cropping field.</title>
        <authorList>
            <person name="Huang R."/>
            <person name="Chen X."/>
            <person name="Ge X."/>
            <person name="Liu W."/>
        </authorList>
    </citation>
    <scope>NUCLEOTIDE SEQUENCE [LARGE SCALE GENOMIC DNA]</scope>
    <source>
        <strain evidence="1 2">S1-96</strain>
    </source>
</reference>
<dbReference type="EMBL" id="JAFFZE010000022">
    <property type="protein sequence ID" value="MCT2586808.1"/>
    <property type="molecule type" value="Genomic_DNA"/>
</dbReference>
<dbReference type="PANTHER" id="PTHR35174">
    <property type="entry name" value="BLL7171 PROTEIN-RELATED"/>
    <property type="match status" value="1"/>
</dbReference>
<dbReference type="InterPro" id="IPR011008">
    <property type="entry name" value="Dimeric_a/b-barrel"/>
</dbReference>
<proteinExistence type="predicted"/>
<keyword evidence="2" id="KW-1185">Reference proteome</keyword>
<evidence type="ECO:0008006" key="3">
    <source>
        <dbReference type="Google" id="ProtNLM"/>
    </source>
</evidence>
<dbReference type="Proteomes" id="UP001156441">
    <property type="component" value="Unassembled WGS sequence"/>
</dbReference>
<comment type="caution">
    <text evidence="1">The sequence shown here is derived from an EMBL/GenBank/DDBJ whole genome shotgun (WGS) entry which is preliminary data.</text>
</comment>
<sequence>MRFITFVKTPTTSAPPPELMAAIGQFGAEAAEAGVFVETGGLAPDVASTKIKVADGAVTPVDGPFEGEQLVSAYSIFDVQSKEEALEWATRFMDLHAKHWPEWTGETEVRQIFGPEEMANFGG</sequence>
<dbReference type="PANTHER" id="PTHR35174:SF1">
    <property type="entry name" value="BLL0086 PROTEIN"/>
    <property type="match status" value="1"/>
</dbReference>
<organism evidence="1 2">
    <name type="scientific">Actinophytocola gossypii</name>
    <dbReference type="NCBI Taxonomy" id="2812003"/>
    <lineage>
        <taxon>Bacteria</taxon>
        <taxon>Bacillati</taxon>
        <taxon>Actinomycetota</taxon>
        <taxon>Actinomycetes</taxon>
        <taxon>Pseudonocardiales</taxon>
        <taxon>Pseudonocardiaceae</taxon>
    </lineage>
</organism>
<protein>
    <recommendedName>
        <fullName evidence="3">YCII-related domain-containing protein</fullName>
    </recommendedName>
</protein>
<gene>
    <name evidence="1" type="ORF">JT362_27165</name>
</gene>
<evidence type="ECO:0000313" key="2">
    <source>
        <dbReference type="Proteomes" id="UP001156441"/>
    </source>
</evidence>